<dbReference type="GO" id="GO:0009103">
    <property type="term" value="P:lipopolysaccharide biosynthetic process"/>
    <property type="evidence" value="ECO:0007669"/>
    <property type="project" value="UniProtKB-ARBA"/>
</dbReference>
<evidence type="ECO:0000259" key="9">
    <source>
        <dbReference type="Pfam" id="PF13231"/>
    </source>
</evidence>
<dbReference type="GO" id="GO:0016763">
    <property type="term" value="F:pentosyltransferase activity"/>
    <property type="evidence" value="ECO:0007669"/>
    <property type="project" value="TreeGrafter"/>
</dbReference>
<feature type="transmembrane region" description="Helical" evidence="8">
    <location>
        <begin position="225"/>
        <end position="244"/>
    </location>
</feature>
<evidence type="ECO:0000256" key="3">
    <source>
        <dbReference type="ARBA" id="ARBA00022676"/>
    </source>
</evidence>
<dbReference type="AlphaFoldDB" id="A0A934WQU0"/>
<feature type="transmembrane region" description="Helical" evidence="8">
    <location>
        <begin position="495"/>
        <end position="512"/>
    </location>
</feature>
<feature type="transmembrane region" description="Helical" evidence="8">
    <location>
        <begin position="175"/>
        <end position="195"/>
    </location>
</feature>
<dbReference type="InterPro" id="IPR050297">
    <property type="entry name" value="LipidA_mod_glycosyltrf_83"/>
</dbReference>
<evidence type="ECO:0000313" key="11">
    <source>
        <dbReference type="Proteomes" id="UP000633365"/>
    </source>
</evidence>
<dbReference type="InterPro" id="IPR038731">
    <property type="entry name" value="RgtA/B/C-like"/>
</dbReference>
<keyword evidence="3" id="KW-0328">Glycosyltransferase</keyword>
<evidence type="ECO:0000256" key="4">
    <source>
        <dbReference type="ARBA" id="ARBA00022679"/>
    </source>
</evidence>
<feature type="transmembrane region" description="Helical" evidence="8">
    <location>
        <begin position="296"/>
        <end position="317"/>
    </location>
</feature>
<comment type="subcellular location">
    <subcellularLocation>
        <location evidence="1">Cell membrane</location>
        <topology evidence="1">Multi-pass membrane protein</topology>
    </subcellularLocation>
</comment>
<protein>
    <submittedName>
        <fullName evidence="10">Glycosyltransferase family 39 protein</fullName>
    </submittedName>
</protein>
<keyword evidence="11" id="KW-1185">Reference proteome</keyword>
<keyword evidence="4" id="KW-0808">Transferase</keyword>
<comment type="caution">
    <text evidence="10">The sequence shown here is derived from an EMBL/GenBank/DDBJ whole genome shotgun (WGS) entry which is preliminary data.</text>
</comment>
<dbReference type="EMBL" id="JAEQMG010000010">
    <property type="protein sequence ID" value="MBK6087142.1"/>
    <property type="molecule type" value="Genomic_DNA"/>
</dbReference>
<evidence type="ECO:0000256" key="1">
    <source>
        <dbReference type="ARBA" id="ARBA00004651"/>
    </source>
</evidence>
<accession>A0A934WQU0</accession>
<feature type="domain" description="Glycosyltransferase RgtA/B/C/D-like" evidence="9">
    <location>
        <begin position="158"/>
        <end position="306"/>
    </location>
</feature>
<organism evidence="10 11">
    <name type="scientific">Ruminococcus difficilis</name>
    <dbReference type="NCBI Taxonomy" id="2763069"/>
    <lineage>
        <taxon>Bacteria</taxon>
        <taxon>Bacillati</taxon>
        <taxon>Bacillota</taxon>
        <taxon>Clostridia</taxon>
        <taxon>Eubacteriales</taxon>
        <taxon>Oscillospiraceae</taxon>
        <taxon>Ruminococcus</taxon>
    </lineage>
</organism>
<dbReference type="Pfam" id="PF13231">
    <property type="entry name" value="PMT_2"/>
    <property type="match status" value="1"/>
</dbReference>
<feature type="transmembrane region" description="Helical" evidence="8">
    <location>
        <begin position="444"/>
        <end position="464"/>
    </location>
</feature>
<evidence type="ECO:0000256" key="5">
    <source>
        <dbReference type="ARBA" id="ARBA00022692"/>
    </source>
</evidence>
<proteinExistence type="predicted"/>
<dbReference type="RefSeq" id="WP_186833598.1">
    <property type="nucleotide sequence ID" value="NZ_JAEQMG010000010.1"/>
</dbReference>
<feature type="transmembrane region" description="Helical" evidence="8">
    <location>
        <begin position="57"/>
        <end position="77"/>
    </location>
</feature>
<name>A0A934WQU0_9FIRM</name>
<reference evidence="10" key="1">
    <citation type="submission" date="2021-01" db="EMBL/GenBank/DDBJ databases">
        <title>Genome public.</title>
        <authorList>
            <person name="Liu C."/>
            <person name="Sun Q."/>
        </authorList>
    </citation>
    <scope>NUCLEOTIDE SEQUENCE</scope>
    <source>
        <strain evidence="10">M6</strain>
    </source>
</reference>
<evidence type="ECO:0000256" key="2">
    <source>
        <dbReference type="ARBA" id="ARBA00022475"/>
    </source>
</evidence>
<keyword evidence="2" id="KW-1003">Cell membrane</keyword>
<keyword evidence="5 8" id="KW-0812">Transmembrane</keyword>
<evidence type="ECO:0000256" key="7">
    <source>
        <dbReference type="ARBA" id="ARBA00023136"/>
    </source>
</evidence>
<feature type="transmembrane region" description="Helical" evidence="8">
    <location>
        <begin position="251"/>
        <end position="267"/>
    </location>
</feature>
<keyword evidence="6 8" id="KW-1133">Transmembrane helix</keyword>
<gene>
    <name evidence="10" type="ORF">JKK62_00465</name>
</gene>
<dbReference type="PANTHER" id="PTHR33908">
    <property type="entry name" value="MANNOSYLTRANSFERASE YKCB-RELATED"/>
    <property type="match status" value="1"/>
</dbReference>
<evidence type="ECO:0000256" key="8">
    <source>
        <dbReference type="SAM" id="Phobius"/>
    </source>
</evidence>
<dbReference type="PANTHER" id="PTHR33908:SF11">
    <property type="entry name" value="MEMBRANE PROTEIN"/>
    <property type="match status" value="1"/>
</dbReference>
<feature type="transmembrane region" description="Helical" evidence="8">
    <location>
        <begin position="148"/>
        <end position="168"/>
    </location>
</feature>
<evidence type="ECO:0000256" key="6">
    <source>
        <dbReference type="ARBA" id="ARBA00022989"/>
    </source>
</evidence>
<dbReference type="Proteomes" id="UP000633365">
    <property type="component" value="Unassembled WGS sequence"/>
</dbReference>
<sequence>MDKTLNARTKTVQICSCIAIYLIAVLFALLSVASILQTCRIDPANPYAEIVNFDKDLVLTNIALIGLTILGALVALRKNFSISKLNTKFIVGVMLLVTTILSLVWITLVKSIASGDAMILLNTARDAAKNNYQSFHTSWEYYGNHSYYLFYPFQLGYVFFAEILYRIFGTGSSDILFQIPNVIALDCIYVGLVMITKKLFDRKSVTNITAIALTICFQPMFMTTFTYGLILGLAFSVWSVYFVIRYMRENKIKFAVFAVLLMAVSVLLKYNNMILMAAVCIALLLHVIGKKRFLALAVIAAMILCSVGLQKLVIYSYSARSGVELNTQVSQKMYAYMGICESGMAPGWYNGKAMETMRDANMDVEKANKVASEGIKQRFDTLTKNNQFVEFYKQKLISQYNEPSFESIWISQVRKHDYPEGEQLPKLVDSVYSGGLSKVFDNWFNYYVMMTYIFFTAGMIWLIFRKKLNTESLILPVAILGGALYHLIFEGKSQYILPYFILLIPFAVYGFVESMRALHKKSKVLFE</sequence>
<feature type="transmembrane region" description="Helical" evidence="8">
    <location>
        <begin position="473"/>
        <end position="489"/>
    </location>
</feature>
<feature type="transmembrane region" description="Helical" evidence="8">
    <location>
        <begin position="12"/>
        <end position="37"/>
    </location>
</feature>
<evidence type="ECO:0000313" key="10">
    <source>
        <dbReference type="EMBL" id="MBK6087142.1"/>
    </source>
</evidence>
<dbReference type="GO" id="GO:0005886">
    <property type="term" value="C:plasma membrane"/>
    <property type="evidence" value="ECO:0007669"/>
    <property type="project" value="UniProtKB-SubCell"/>
</dbReference>
<feature type="transmembrane region" description="Helical" evidence="8">
    <location>
        <begin position="89"/>
        <end position="108"/>
    </location>
</feature>
<keyword evidence="7 8" id="KW-0472">Membrane</keyword>